<evidence type="ECO:0000256" key="5">
    <source>
        <dbReference type="ARBA" id="ARBA00022747"/>
    </source>
</evidence>
<dbReference type="GO" id="GO:0032259">
    <property type="term" value="P:methylation"/>
    <property type="evidence" value="ECO:0007669"/>
    <property type="project" value="UniProtKB-KW"/>
</dbReference>
<dbReference type="SUPFAM" id="SSF53335">
    <property type="entry name" value="S-adenosyl-L-methionine-dependent methyltransferases"/>
    <property type="match status" value="1"/>
</dbReference>
<dbReference type="Gene3D" id="3.90.120.10">
    <property type="entry name" value="DNA Methylase, subunit A, domain 2"/>
    <property type="match status" value="1"/>
</dbReference>
<dbReference type="Pfam" id="PF00145">
    <property type="entry name" value="DNA_methylase"/>
    <property type="match status" value="1"/>
</dbReference>
<evidence type="ECO:0000256" key="4">
    <source>
        <dbReference type="ARBA" id="ARBA00022691"/>
    </source>
</evidence>
<name>A0A1R3TZU2_9HYPH</name>
<dbReference type="Gene3D" id="3.40.50.150">
    <property type="entry name" value="Vaccinia Virus protein VP39"/>
    <property type="match status" value="1"/>
</dbReference>
<dbReference type="EMBL" id="FMUE01000013">
    <property type="protein sequence ID" value="SCX33591.1"/>
    <property type="molecule type" value="Genomic_DNA"/>
</dbReference>
<dbReference type="RefSeq" id="WP_077122271.1">
    <property type="nucleotide sequence ID" value="NZ_FMUE01000013.1"/>
</dbReference>
<sequence>MSERFSFYEFFAGGGMVRAGLGADWRCDFANDVDGKKGLTYQDNWGTGGELCVGDVRSVKSSSLTGIADLAWGSFPCQDLSLAGGGAGLRGERSGTFYPFWDIMNGLISEGRGPKLIALENVCGTLTSHKGDDFKVICETFSKAGYRYGAVVIDAKAFLPQSRPRLFVIGVRNDVAIAETLVAPGPTQTFHTRGLQNAYQRLDAKARKNWVWWNLPLPAIRTTTFSDIIEESPTDVEWNTSKQTEKLLASMSLVNIAKVEAAKRADRRMVGGVYKRTRPDANGRVVRAEVRFDDISGCLRTPNGGSSRQTILVVDGDMVRSRLISARETARLMGLSESYRLPRRYNEAYHLTGDGVAVPVVRYLAHHIFEPIISGQRDSIPTSLSDMGRIA</sequence>
<evidence type="ECO:0000256" key="7">
    <source>
        <dbReference type="PROSITE-ProRule" id="PRU01016"/>
    </source>
</evidence>
<evidence type="ECO:0000313" key="10">
    <source>
        <dbReference type="Proteomes" id="UP000187891"/>
    </source>
</evidence>
<keyword evidence="2 7" id="KW-0489">Methyltransferase</keyword>
<evidence type="ECO:0000256" key="2">
    <source>
        <dbReference type="ARBA" id="ARBA00022603"/>
    </source>
</evidence>
<dbReference type="PRINTS" id="PR00105">
    <property type="entry name" value="C5METTRFRASE"/>
</dbReference>
<protein>
    <recommendedName>
        <fullName evidence="1">DNA (cytosine-5-)-methyltransferase</fullName>
        <ecNumber evidence="1">2.1.1.37</ecNumber>
    </recommendedName>
</protein>
<dbReference type="EC" id="2.1.1.37" evidence="1"/>
<keyword evidence="3 7" id="KW-0808">Transferase</keyword>
<dbReference type="STRING" id="1907666.DSM25559_4213"/>
<reference evidence="10" key="1">
    <citation type="submission" date="2016-10" db="EMBL/GenBank/DDBJ databases">
        <authorList>
            <person name="Wibberg D."/>
        </authorList>
    </citation>
    <scope>NUCLEOTIDE SEQUENCE [LARGE SCALE GENOMIC DNA]</scope>
</reference>
<dbReference type="InterPro" id="IPR029063">
    <property type="entry name" value="SAM-dependent_MTases_sf"/>
</dbReference>
<accession>A0A1R3TZU2</accession>
<evidence type="ECO:0000256" key="8">
    <source>
        <dbReference type="RuleBase" id="RU000416"/>
    </source>
</evidence>
<dbReference type="InterPro" id="IPR050750">
    <property type="entry name" value="C5-MTase"/>
</dbReference>
<comment type="catalytic activity">
    <reaction evidence="6">
        <text>a 2'-deoxycytidine in DNA + S-adenosyl-L-methionine = a 5-methyl-2'-deoxycytidine in DNA + S-adenosyl-L-homocysteine + H(+)</text>
        <dbReference type="Rhea" id="RHEA:13681"/>
        <dbReference type="Rhea" id="RHEA-COMP:11369"/>
        <dbReference type="Rhea" id="RHEA-COMP:11370"/>
        <dbReference type="ChEBI" id="CHEBI:15378"/>
        <dbReference type="ChEBI" id="CHEBI:57856"/>
        <dbReference type="ChEBI" id="CHEBI:59789"/>
        <dbReference type="ChEBI" id="CHEBI:85452"/>
        <dbReference type="ChEBI" id="CHEBI:85454"/>
        <dbReference type="EC" id="2.1.1.37"/>
    </reaction>
</comment>
<dbReference type="Proteomes" id="UP000187891">
    <property type="component" value="Unassembled WGS sequence"/>
</dbReference>
<feature type="active site" evidence="7">
    <location>
        <position position="77"/>
    </location>
</feature>
<dbReference type="GO" id="GO:0009307">
    <property type="term" value="P:DNA restriction-modification system"/>
    <property type="evidence" value="ECO:0007669"/>
    <property type="project" value="UniProtKB-KW"/>
</dbReference>
<evidence type="ECO:0000313" key="9">
    <source>
        <dbReference type="EMBL" id="SCX33591.1"/>
    </source>
</evidence>
<dbReference type="PANTHER" id="PTHR46098">
    <property type="entry name" value="TRNA (CYTOSINE(38)-C(5))-METHYLTRANSFERASE"/>
    <property type="match status" value="1"/>
</dbReference>
<keyword evidence="5" id="KW-0680">Restriction system</keyword>
<dbReference type="AlphaFoldDB" id="A0A1R3TZU2"/>
<proteinExistence type="inferred from homology"/>
<dbReference type="NCBIfam" id="TIGR00675">
    <property type="entry name" value="dcm"/>
    <property type="match status" value="1"/>
</dbReference>
<dbReference type="GO" id="GO:0003886">
    <property type="term" value="F:DNA (cytosine-5-)-methyltransferase activity"/>
    <property type="evidence" value="ECO:0007669"/>
    <property type="project" value="UniProtKB-EC"/>
</dbReference>
<evidence type="ECO:0000256" key="6">
    <source>
        <dbReference type="ARBA" id="ARBA00047422"/>
    </source>
</evidence>
<comment type="similarity">
    <text evidence="7 8">Belongs to the class I-like SAM-binding methyltransferase superfamily. C5-methyltransferase family.</text>
</comment>
<dbReference type="PROSITE" id="PS51679">
    <property type="entry name" value="SAM_MT_C5"/>
    <property type="match status" value="1"/>
</dbReference>
<dbReference type="PANTHER" id="PTHR46098:SF1">
    <property type="entry name" value="TRNA (CYTOSINE(38)-C(5))-METHYLTRANSFERASE"/>
    <property type="match status" value="1"/>
</dbReference>
<dbReference type="InterPro" id="IPR001525">
    <property type="entry name" value="C5_MeTfrase"/>
</dbReference>
<evidence type="ECO:0000256" key="3">
    <source>
        <dbReference type="ARBA" id="ARBA00022679"/>
    </source>
</evidence>
<gene>
    <name evidence="9" type="primary">hpaIIM</name>
    <name evidence="9" type="ORF">DSM25559_4213</name>
</gene>
<organism evidence="9 10">
    <name type="scientific">Agrobacterium rosae</name>
    <dbReference type="NCBI Taxonomy" id="1972867"/>
    <lineage>
        <taxon>Bacteria</taxon>
        <taxon>Pseudomonadati</taxon>
        <taxon>Pseudomonadota</taxon>
        <taxon>Alphaproteobacteria</taxon>
        <taxon>Hyphomicrobiales</taxon>
        <taxon>Rhizobiaceae</taxon>
        <taxon>Rhizobium/Agrobacterium group</taxon>
        <taxon>Agrobacterium</taxon>
    </lineage>
</organism>
<keyword evidence="4 7" id="KW-0949">S-adenosyl-L-methionine</keyword>
<evidence type="ECO:0000256" key="1">
    <source>
        <dbReference type="ARBA" id="ARBA00011975"/>
    </source>
</evidence>